<evidence type="ECO:0000313" key="2">
    <source>
        <dbReference type="Proteomes" id="UP000785679"/>
    </source>
</evidence>
<dbReference type="EMBL" id="RRYP01000008">
    <property type="protein sequence ID" value="TNV88250.1"/>
    <property type="molecule type" value="Genomic_DNA"/>
</dbReference>
<organism evidence="1 2">
    <name type="scientific">Halteria grandinella</name>
    <dbReference type="NCBI Taxonomy" id="5974"/>
    <lineage>
        <taxon>Eukaryota</taxon>
        <taxon>Sar</taxon>
        <taxon>Alveolata</taxon>
        <taxon>Ciliophora</taxon>
        <taxon>Intramacronucleata</taxon>
        <taxon>Spirotrichea</taxon>
        <taxon>Stichotrichia</taxon>
        <taxon>Sporadotrichida</taxon>
        <taxon>Halteriidae</taxon>
        <taxon>Halteria</taxon>
    </lineage>
</organism>
<dbReference type="AlphaFoldDB" id="A0A8J8TB22"/>
<reference evidence="1" key="1">
    <citation type="submission" date="2019-06" db="EMBL/GenBank/DDBJ databases">
        <authorList>
            <person name="Zheng W."/>
        </authorList>
    </citation>
    <scope>NUCLEOTIDE SEQUENCE</scope>
    <source>
        <strain evidence="1">QDHG01</strain>
    </source>
</reference>
<keyword evidence="2" id="KW-1185">Reference proteome</keyword>
<dbReference type="Proteomes" id="UP000785679">
    <property type="component" value="Unassembled WGS sequence"/>
</dbReference>
<comment type="caution">
    <text evidence="1">The sequence shown here is derived from an EMBL/GenBank/DDBJ whole genome shotgun (WGS) entry which is preliminary data.</text>
</comment>
<accession>A0A8J8TB22</accession>
<protein>
    <submittedName>
        <fullName evidence="1">Uncharacterized protein</fullName>
    </submittedName>
</protein>
<gene>
    <name evidence="1" type="ORF">FGO68_gene16773</name>
</gene>
<sequence length="104" mass="12685">MCIGWDRLDRMRRWKVQSAQQIQLRRVPRRLQMSFQKCSSCCMQPVVRRAILSPWPSLMLHLPRRQGVSNCRLNAHRLRGWQIRRVRITLLHALPRRLQMPYHY</sequence>
<proteinExistence type="predicted"/>
<name>A0A8J8TB22_HALGN</name>
<evidence type="ECO:0000313" key="1">
    <source>
        <dbReference type="EMBL" id="TNV88250.1"/>
    </source>
</evidence>